<dbReference type="GO" id="GO:0042597">
    <property type="term" value="C:periplasmic space"/>
    <property type="evidence" value="ECO:0007669"/>
    <property type="project" value="UniProtKB-SubCell"/>
</dbReference>
<evidence type="ECO:0000256" key="3">
    <source>
        <dbReference type="ARBA" id="ARBA00022617"/>
    </source>
</evidence>
<evidence type="ECO:0000256" key="2">
    <source>
        <dbReference type="ARBA" id="ARBA00010342"/>
    </source>
</evidence>
<evidence type="ECO:0000256" key="6">
    <source>
        <dbReference type="ARBA" id="ARBA00022748"/>
    </source>
</evidence>
<dbReference type="AlphaFoldDB" id="A0A448TUS7"/>
<dbReference type="GO" id="GO:0046872">
    <property type="term" value="F:metal ion binding"/>
    <property type="evidence" value="ECO:0007669"/>
    <property type="project" value="UniProtKB-KW"/>
</dbReference>
<keyword evidence="9" id="KW-0472">Membrane</keyword>
<dbReference type="Pfam" id="PF03918">
    <property type="entry name" value="CcmH"/>
    <property type="match status" value="1"/>
</dbReference>
<feature type="transmembrane region" description="Helical" evidence="9">
    <location>
        <begin position="105"/>
        <end position="123"/>
    </location>
</feature>
<dbReference type="EMBL" id="LR134510">
    <property type="protein sequence ID" value="VEJ09623.1"/>
    <property type="molecule type" value="Genomic_DNA"/>
</dbReference>
<reference evidence="11 12" key="1">
    <citation type="submission" date="2018-12" db="EMBL/GenBank/DDBJ databases">
        <authorList>
            <consortium name="Pathogen Informatics"/>
        </authorList>
    </citation>
    <scope>NUCLEOTIDE SEQUENCE [LARGE SCALE GENOMIC DNA]</scope>
    <source>
        <strain evidence="11 12">NCTC12871</strain>
    </source>
</reference>
<dbReference type="PANTHER" id="PTHR47870:SF1">
    <property type="entry name" value="CYTOCHROME C-TYPE BIOGENESIS PROTEIN CCMH"/>
    <property type="match status" value="1"/>
</dbReference>
<keyword evidence="7" id="KW-0574">Periplasm</keyword>
<dbReference type="RefSeq" id="WP_126599706.1">
    <property type="nucleotide sequence ID" value="NZ_LR134510.1"/>
</dbReference>
<dbReference type="PANTHER" id="PTHR47870">
    <property type="entry name" value="CYTOCHROME C-TYPE BIOGENESIS PROTEIN CCMH"/>
    <property type="match status" value="1"/>
</dbReference>
<keyword evidence="4 9" id="KW-0479">Metal-binding</keyword>
<feature type="chain" id="PRO_5018819673" description="Cytochrome c-type biogenesis protein" evidence="9">
    <location>
        <begin position="22"/>
        <end position="174"/>
    </location>
</feature>
<dbReference type="Proteomes" id="UP000279799">
    <property type="component" value="Chromosome"/>
</dbReference>
<comment type="similarity">
    <text evidence="2 9">Belongs to the CcmH/CycL/Ccl2/NrfF family.</text>
</comment>
<evidence type="ECO:0000313" key="12">
    <source>
        <dbReference type="Proteomes" id="UP000279799"/>
    </source>
</evidence>
<keyword evidence="9" id="KW-1133">Transmembrane helix</keyword>
<name>A0A448TUS7_9PAST</name>
<proteinExistence type="inferred from homology"/>
<dbReference type="InterPro" id="IPR038297">
    <property type="entry name" value="CcmH/CycL/NrfF/Ccl2_sf"/>
</dbReference>
<evidence type="ECO:0000256" key="8">
    <source>
        <dbReference type="ARBA" id="ARBA00023004"/>
    </source>
</evidence>
<evidence type="ECO:0000256" key="7">
    <source>
        <dbReference type="ARBA" id="ARBA00022764"/>
    </source>
</evidence>
<feature type="domain" description="CcmH/CycL/Ccl2/NrfF N-terminal" evidence="10">
    <location>
        <begin position="10"/>
        <end position="169"/>
    </location>
</feature>
<evidence type="ECO:0000313" key="11">
    <source>
        <dbReference type="EMBL" id="VEJ09623.1"/>
    </source>
</evidence>
<accession>A0A448TUS7</accession>
<dbReference type="InterPro" id="IPR051263">
    <property type="entry name" value="C-type_cytochrome_biogenesis"/>
</dbReference>
<dbReference type="GO" id="GO:0017004">
    <property type="term" value="P:cytochrome complex assembly"/>
    <property type="evidence" value="ECO:0007669"/>
    <property type="project" value="UniProtKB-KW"/>
</dbReference>
<evidence type="ECO:0000256" key="4">
    <source>
        <dbReference type="ARBA" id="ARBA00022723"/>
    </source>
</evidence>
<evidence type="ECO:0000256" key="1">
    <source>
        <dbReference type="ARBA" id="ARBA00004418"/>
    </source>
</evidence>
<dbReference type="KEGG" id="adp:NCTC12871_01095"/>
<keyword evidence="6" id="KW-0201">Cytochrome c-type biogenesis</keyword>
<keyword evidence="12" id="KW-1185">Reference proteome</keyword>
<gene>
    <name evidence="11" type="primary">ccmH_1</name>
    <name evidence="11" type="ORF">NCTC12871_01095</name>
</gene>
<comment type="function">
    <text evidence="9">Possible subunit of a heme lyase.</text>
</comment>
<keyword evidence="8 9" id="KW-0408">Iron</keyword>
<dbReference type="CDD" id="cd16378">
    <property type="entry name" value="CcmH_N"/>
    <property type="match status" value="1"/>
</dbReference>
<protein>
    <recommendedName>
        <fullName evidence="9">Cytochrome c-type biogenesis protein</fullName>
    </recommendedName>
</protein>
<keyword evidence="9" id="KW-0812">Transmembrane</keyword>
<dbReference type="FunFam" id="1.10.8.640:FF:000001">
    <property type="entry name" value="Cytochrome c-type biogenesis protein"/>
    <property type="match status" value="1"/>
</dbReference>
<dbReference type="GO" id="GO:0005886">
    <property type="term" value="C:plasma membrane"/>
    <property type="evidence" value="ECO:0007669"/>
    <property type="project" value="TreeGrafter"/>
</dbReference>
<dbReference type="Gene3D" id="1.10.8.640">
    <property type="entry name" value="Cytochrome C biogenesis protein"/>
    <property type="match status" value="1"/>
</dbReference>
<sequence length="174" mass="20329">MIKKILSIVLAYFCLSTVSWGAIDALNFQNMQQEDAYHRLTQELRCPQCQNNNIADSNALIAQDMRGKVFTLLQQGKSEKEIIHYMVERYGNFVTYNPPIEPSTIILWVVPFGILIFALFFLWRPRFLFNKPNDTLNDVSENKAEMNDTLQTYKTELSQDDEQRLQELLNKKDN</sequence>
<keyword evidence="3 9" id="KW-0349">Heme</keyword>
<keyword evidence="5 9" id="KW-0732">Signal</keyword>
<evidence type="ECO:0000256" key="9">
    <source>
        <dbReference type="RuleBase" id="RU364112"/>
    </source>
</evidence>
<feature type="signal peptide" evidence="9">
    <location>
        <begin position="1"/>
        <end position="21"/>
    </location>
</feature>
<organism evidence="11 12">
    <name type="scientific">Actinobacillus delphinicola</name>
    <dbReference type="NCBI Taxonomy" id="51161"/>
    <lineage>
        <taxon>Bacteria</taxon>
        <taxon>Pseudomonadati</taxon>
        <taxon>Pseudomonadota</taxon>
        <taxon>Gammaproteobacteria</taxon>
        <taxon>Pasteurellales</taxon>
        <taxon>Pasteurellaceae</taxon>
        <taxon>Actinobacillus</taxon>
    </lineage>
</organism>
<evidence type="ECO:0000259" key="10">
    <source>
        <dbReference type="Pfam" id="PF03918"/>
    </source>
</evidence>
<evidence type="ECO:0000256" key="5">
    <source>
        <dbReference type="ARBA" id="ARBA00022729"/>
    </source>
</evidence>
<dbReference type="OrthoDB" id="9804975at2"/>
<dbReference type="InterPro" id="IPR005616">
    <property type="entry name" value="CcmH/CycL/Ccl2/NrfF_N"/>
</dbReference>
<comment type="subcellular location">
    <subcellularLocation>
        <location evidence="1">Periplasm</location>
    </subcellularLocation>
</comment>